<dbReference type="SUPFAM" id="SSF53613">
    <property type="entry name" value="Ribokinase-like"/>
    <property type="match status" value="1"/>
</dbReference>
<dbReference type="RefSeq" id="WP_116846619.1">
    <property type="nucleotide sequence ID" value="NZ_QTJU01000002.1"/>
</dbReference>
<proteinExistence type="predicted"/>
<keyword evidence="3 8" id="KW-0808">Transferase</keyword>
<dbReference type="NCBIfam" id="TIGR00097">
    <property type="entry name" value="HMP-P_kinase"/>
    <property type="match status" value="1"/>
</dbReference>
<evidence type="ECO:0000256" key="3">
    <source>
        <dbReference type="ARBA" id="ARBA00022679"/>
    </source>
</evidence>
<dbReference type="InterPro" id="IPR029056">
    <property type="entry name" value="Ribokinase-like"/>
</dbReference>
<dbReference type="CDD" id="cd01169">
    <property type="entry name" value="HMPP_kinase"/>
    <property type="match status" value="1"/>
</dbReference>
<dbReference type="InterPro" id="IPR013749">
    <property type="entry name" value="PM/HMP-P_kinase-1"/>
</dbReference>
<dbReference type="Gene3D" id="3.40.1190.20">
    <property type="match status" value="1"/>
</dbReference>
<dbReference type="EC" id="2.7.1.49" evidence="2"/>
<keyword evidence="9" id="KW-1185">Reference proteome</keyword>
<evidence type="ECO:0000313" key="9">
    <source>
        <dbReference type="Proteomes" id="UP000261284"/>
    </source>
</evidence>
<dbReference type="PANTHER" id="PTHR20858:SF17">
    <property type="entry name" value="HYDROXYMETHYLPYRIMIDINE_PHOSPHOMETHYLPYRIMIDINE KINASE THI20-RELATED"/>
    <property type="match status" value="1"/>
</dbReference>
<dbReference type="AlphaFoldDB" id="A0A3E1NL12"/>
<evidence type="ECO:0000256" key="1">
    <source>
        <dbReference type="ARBA" id="ARBA00004948"/>
    </source>
</evidence>
<name>A0A3E1NL12_9BACT</name>
<evidence type="ECO:0000256" key="6">
    <source>
        <dbReference type="ARBA" id="ARBA00022840"/>
    </source>
</evidence>
<evidence type="ECO:0000256" key="5">
    <source>
        <dbReference type="ARBA" id="ARBA00022777"/>
    </source>
</evidence>
<protein>
    <recommendedName>
        <fullName evidence="2">hydroxymethylpyrimidine kinase</fullName>
        <ecNumber evidence="2">2.7.1.49</ecNumber>
    </recommendedName>
</protein>
<organism evidence="8 9">
    <name type="scientific">Deminuibacter soli</name>
    <dbReference type="NCBI Taxonomy" id="2291815"/>
    <lineage>
        <taxon>Bacteria</taxon>
        <taxon>Pseudomonadati</taxon>
        <taxon>Bacteroidota</taxon>
        <taxon>Chitinophagia</taxon>
        <taxon>Chitinophagales</taxon>
        <taxon>Chitinophagaceae</taxon>
        <taxon>Deminuibacter</taxon>
    </lineage>
</organism>
<dbReference type="OrthoDB" id="9810880at2"/>
<accession>A0A3E1NL12</accession>
<gene>
    <name evidence="8" type="primary">thiD</name>
    <name evidence="8" type="ORF">DXN05_07495</name>
</gene>
<dbReference type="GO" id="GO:0008902">
    <property type="term" value="F:hydroxymethylpyrimidine kinase activity"/>
    <property type="evidence" value="ECO:0007669"/>
    <property type="project" value="UniProtKB-EC"/>
</dbReference>
<evidence type="ECO:0000256" key="2">
    <source>
        <dbReference type="ARBA" id="ARBA00012135"/>
    </source>
</evidence>
<dbReference type="GO" id="GO:0009228">
    <property type="term" value="P:thiamine biosynthetic process"/>
    <property type="evidence" value="ECO:0007669"/>
    <property type="project" value="InterPro"/>
</dbReference>
<feature type="domain" description="Pyridoxamine kinase/Phosphomethylpyrimidine kinase" evidence="7">
    <location>
        <begin position="15"/>
        <end position="262"/>
    </location>
</feature>
<keyword evidence="4" id="KW-0547">Nucleotide-binding</keyword>
<sequence length="283" mass="29831">MQYKYPAVLTIAGSDSGGGAGIQADIKTIAALGCYATTAITAITVQNTLGVTGIHDIPPAIVRDQIQAVMEDIAPVAVKTGMLHTPALALAVAEALRKWPQVPVVLDPVMVATSGDRLIQEETIEILKTQLFPLATVITPNLDEVAVLTGIQVRDVSSMREAAARLLQTRCQAVLIKGGHLPGKKMYDVLLQQNGEFLLLEADYVPGNNVHGTGCTMSSAIAAYLAQEQTLATAVSNAKAYITAAIAAGADVVTGKGHGPLNHFYKPVPTIKYEMERTSLAGY</sequence>
<evidence type="ECO:0000259" key="7">
    <source>
        <dbReference type="Pfam" id="PF08543"/>
    </source>
</evidence>
<dbReference type="GO" id="GO:0008972">
    <property type="term" value="F:phosphomethylpyrimidine kinase activity"/>
    <property type="evidence" value="ECO:0007669"/>
    <property type="project" value="InterPro"/>
</dbReference>
<dbReference type="Proteomes" id="UP000261284">
    <property type="component" value="Unassembled WGS sequence"/>
</dbReference>
<dbReference type="GO" id="GO:0005524">
    <property type="term" value="F:ATP binding"/>
    <property type="evidence" value="ECO:0007669"/>
    <property type="project" value="UniProtKB-KW"/>
</dbReference>
<evidence type="ECO:0000256" key="4">
    <source>
        <dbReference type="ARBA" id="ARBA00022741"/>
    </source>
</evidence>
<keyword evidence="6" id="KW-0067">ATP-binding</keyword>
<dbReference type="Pfam" id="PF08543">
    <property type="entry name" value="Phos_pyr_kin"/>
    <property type="match status" value="1"/>
</dbReference>
<dbReference type="FunFam" id="3.40.1190.20:FF:000003">
    <property type="entry name" value="Phosphomethylpyrimidine kinase ThiD"/>
    <property type="match status" value="1"/>
</dbReference>
<dbReference type="GO" id="GO:0005829">
    <property type="term" value="C:cytosol"/>
    <property type="evidence" value="ECO:0007669"/>
    <property type="project" value="TreeGrafter"/>
</dbReference>
<evidence type="ECO:0000313" key="8">
    <source>
        <dbReference type="EMBL" id="RFM28629.1"/>
    </source>
</evidence>
<comment type="pathway">
    <text evidence="1">Cofactor biosynthesis; thiamine diphosphate biosynthesis.</text>
</comment>
<dbReference type="PANTHER" id="PTHR20858">
    <property type="entry name" value="PHOSPHOMETHYLPYRIMIDINE KINASE"/>
    <property type="match status" value="1"/>
</dbReference>
<reference evidence="8 9" key="1">
    <citation type="submission" date="2018-08" db="EMBL/GenBank/DDBJ databases">
        <title>Chitinophagaceae sp. K23C18032701, a novel bacterium isolated from forest soil.</title>
        <authorList>
            <person name="Wang C."/>
        </authorList>
    </citation>
    <scope>NUCLEOTIDE SEQUENCE [LARGE SCALE GENOMIC DNA]</scope>
    <source>
        <strain evidence="8 9">K23C18032701</strain>
    </source>
</reference>
<dbReference type="EMBL" id="QTJU01000002">
    <property type="protein sequence ID" value="RFM28629.1"/>
    <property type="molecule type" value="Genomic_DNA"/>
</dbReference>
<dbReference type="InterPro" id="IPR004399">
    <property type="entry name" value="HMP/HMP-P_kinase_dom"/>
</dbReference>
<keyword evidence="5 8" id="KW-0418">Kinase</keyword>
<comment type="caution">
    <text evidence="8">The sequence shown here is derived from an EMBL/GenBank/DDBJ whole genome shotgun (WGS) entry which is preliminary data.</text>
</comment>